<dbReference type="OrthoDB" id="3400962at2"/>
<evidence type="ECO:0000313" key="3">
    <source>
        <dbReference type="Proteomes" id="UP000021053"/>
    </source>
</evidence>
<comment type="caution">
    <text evidence="2">The sequence shown here is derived from an EMBL/GenBank/DDBJ whole genome shotgun (WGS) entry which is preliminary data.</text>
</comment>
<name>A0A010ZUB2_9ACTN</name>
<feature type="domain" description="STAS" evidence="1">
    <location>
        <begin position="50"/>
        <end position="143"/>
    </location>
</feature>
<proteinExistence type="predicted"/>
<reference evidence="2 3" key="1">
    <citation type="submission" date="2013-07" db="EMBL/GenBank/DDBJ databases">
        <authorList>
            <consortium name="DOE Joint Genome Institute"/>
            <person name="Eisen J."/>
            <person name="Huntemann M."/>
            <person name="Han J."/>
            <person name="Chen A."/>
            <person name="Kyrpides N."/>
            <person name="Mavromatis K."/>
            <person name="Markowitz V."/>
            <person name="Palaniappan K."/>
            <person name="Ivanova N."/>
            <person name="Schaumberg A."/>
            <person name="Pati A."/>
            <person name="Liolios K."/>
            <person name="Nordberg H.P."/>
            <person name="Cantor M.N."/>
            <person name="Hua S.X."/>
            <person name="Woyke T."/>
        </authorList>
    </citation>
    <scope>NUCLEOTIDE SEQUENCE [LARGE SCALE GENOMIC DNA]</scope>
    <source>
        <strain evidence="2 3">DSM 44712</strain>
    </source>
</reference>
<dbReference type="Gene3D" id="3.30.750.24">
    <property type="entry name" value="STAS domain"/>
    <property type="match status" value="1"/>
</dbReference>
<accession>A0A010ZUB2</accession>
<gene>
    <name evidence="2" type="ORF">CryarDRAFT_3411</name>
</gene>
<dbReference type="InterPro" id="IPR036513">
    <property type="entry name" value="STAS_dom_sf"/>
</dbReference>
<keyword evidence="3" id="KW-1185">Reference proteome</keyword>
<dbReference type="HOGENOM" id="CLU_1802897_0_0_11"/>
<dbReference type="Proteomes" id="UP000021053">
    <property type="component" value="Unassembled WGS sequence"/>
</dbReference>
<dbReference type="RefSeq" id="WP_035851929.1">
    <property type="nucleotide sequence ID" value="NZ_KK073874.1"/>
</dbReference>
<dbReference type="InterPro" id="IPR002645">
    <property type="entry name" value="STAS_dom"/>
</dbReference>
<sequence>MTNHHLDVPTPPEGIRLPPGHTYDQIHGANGDLLLAAYTRVDPGAHRATLQVLGEIDAVSVGWFRDRLAAAITEAAAVGHRPTIYLDLHSVSFFSAAAAGLLAGLTAAGSELVVHRPSRIVSRVLALTATLPLLRVDPTEPPL</sequence>
<dbReference type="SUPFAM" id="SSF52091">
    <property type="entry name" value="SpoIIaa-like"/>
    <property type="match status" value="1"/>
</dbReference>
<protein>
    <submittedName>
        <fullName evidence="2">Anti-anti-sigma regulatory factor (Antagonist of anti-sigma factor)</fullName>
    </submittedName>
</protein>
<dbReference type="AlphaFoldDB" id="A0A010ZUB2"/>
<dbReference type="PROSITE" id="PS50801">
    <property type="entry name" value="STAS"/>
    <property type="match status" value="1"/>
</dbReference>
<evidence type="ECO:0000313" key="2">
    <source>
        <dbReference type="EMBL" id="EXG82249.1"/>
    </source>
</evidence>
<evidence type="ECO:0000259" key="1">
    <source>
        <dbReference type="PROSITE" id="PS50801"/>
    </source>
</evidence>
<dbReference type="EMBL" id="JFBT01000001">
    <property type="protein sequence ID" value="EXG82249.1"/>
    <property type="molecule type" value="Genomic_DNA"/>
</dbReference>
<organism evidence="2 3">
    <name type="scientific">Cryptosporangium arvum DSM 44712</name>
    <dbReference type="NCBI Taxonomy" id="927661"/>
    <lineage>
        <taxon>Bacteria</taxon>
        <taxon>Bacillati</taxon>
        <taxon>Actinomycetota</taxon>
        <taxon>Actinomycetes</taxon>
        <taxon>Cryptosporangiales</taxon>
        <taxon>Cryptosporangiaceae</taxon>
        <taxon>Cryptosporangium</taxon>
    </lineage>
</organism>
<dbReference type="Pfam" id="PF01740">
    <property type="entry name" value="STAS"/>
    <property type="match status" value="1"/>
</dbReference>